<dbReference type="InterPro" id="IPR036259">
    <property type="entry name" value="MFS_trans_sf"/>
</dbReference>
<dbReference type="PANTHER" id="PTHR23501:SF94">
    <property type="entry name" value="MAJOR FACILITATOR SUPERFAMILY (MFS) PROFILE DOMAIN-CONTAINING PROTEIN"/>
    <property type="match status" value="1"/>
</dbReference>
<feature type="compositionally biased region" description="Low complexity" evidence="5">
    <location>
        <begin position="553"/>
        <end position="573"/>
    </location>
</feature>
<evidence type="ECO:0000313" key="9">
    <source>
        <dbReference type="Proteomes" id="UP001172155"/>
    </source>
</evidence>
<dbReference type="PANTHER" id="PTHR23501">
    <property type="entry name" value="MAJOR FACILITATOR SUPERFAMILY"/>
    <property type="match status" value="1"/>
</dbReference>
<comment type="caution">
    <text evidence="8">The sequence shown here is derived from an EMBL/GenBank/DDBJ whole genome shotgun (WGS) entry which is preliminary data.</text>
</comment>
<evidence type="ECO:0000256" key="4">
    <source>
        <dbReference type="ARBA" id="ARBA00023136"/>
    </source>
</evidence>
<feature type="transmembrane region" description="Helical" evidence="6">
    <location>
        <begin position="371"/>
        <end position="390"/>
    </location>
</feature>
<feature type="transmembrane region" description="Helical" evidence="6">
    <location>
        <begin position="265"/>
        <end position="285"/>
    </location>
</feature>
<feature type="transmembrane region" description="Helical" evidence="6">
    <location>
        <begin position="433"/>
        <end position="456"/>
    </location>
</feature>
<dbReference type="GO" id="GO:0022857">
    <property type="term" value="F:transmembrane transporter activity"/>
    <property type="evidence" value="ECO:0007669"/>
    <property type="project" value="InterPro"/>
</dbReference>
<keyword evidence="2 6" id="KW-0812">Transmembrane</keyword>
<keyword evidence="9" id="KW-1185">Reference proteome</keyword>
<name>A0AA40K8Y9_9PEZI</name>
<dbReference type="InterPro" id="IPR011701">
    <property type="entry name" value="MFS"/>
</dbReference>
<gene>
    <name evidence="8" type="ORF">B0T18DRAFT_437456</name>
</gene>
<dbReference type="PROSITE" id="PS50850">
    <property type="entry name" value="MFS"/>
    <property type="match status" value="1"/>
</dbReference>
<dbReference type="Proteomes" id="UP001172155">
    <property type="component" value="Unassembled WGS sequence"/>
</dbReference>
<comment type="subcellular location">
    <subcellularLocation>
        <location evidence="1">Membrane</location>
        <topology evidence="1">Multi-pass membrane protein</topology>
    </subcellularLocation>
</comment>
<sequence length="792" mass="85072">MANPVNFAAPGDGGEMSEEDMTMLEAGELKELGDWKPGSKELAVMITLAVISLMVALDATILVSVLPTLAIDLGGSANDAFWAGTSYLLACAVSQPFIAALSDIFGRKELLLTSVLFFTMGTALCAPIAKNFTVFFIGRAVQGIGGGGIITMGQVIFADIVPLRQRPKYFSIVLAAWALGSVLGPLIGGLFVEHVHWAWCFYINFPFCVIGLVLVPIYVKLKTKKTSLAAKLARVDWAGGFLFTAGTTSFLVGISWGGVQYPWKSAQVLTPIIVGIFGIVLCVLWEKYVAREPILRPSLFSTPSAVFMYICALFQGLILFCVLYYIPFYFTAVHFVSPTQAGLDIFPVTCLLLPGSIVISILTTRTGRFRWAIWIGWAISSLGCGLLLLFDEFTPTPVWAVVLAIFGIGMGMLLTSINVGIQAISSVRDAGRAAAMYAFMRTVGMSIGVAVGGTTFQNVMIKKLNELGLPESIAHDSEAYVIEMARMDPTDPVRIGSLQAYVHGFHGVYWVVTVVSIVGFIIGFGIKRHTMDKAHESKFILRGSVSRMHPNTSSSNIAAKSLSSPSRRDTGTTTLSTYSQTAAAHNVGSSSGSGSAPPRSSTPKFLAGVEAASVEVVAIAYYIEPGGKMTPVNICHSSSSLSSSSTLSSDKPRQEHPEAAMLYPGFLITSEERGEGSSSSASGGPPPQLHQENRSCSTLGEYEKRASIEYREAGFQGSALRPEQGTVHRMSAMYDWTDPDSQPARELMSRYSYWSGSGHSDVTRPGSAVAESRPGDRLEVGVDEAVGRRSWS</sequence>
<feature type="transmembrane region" description="Helical" evidence="6">
    <location>
        <begin position="507"/>
        <end position="526"/>
    </location>
</feature>
<feature type="region of interest" description="Disordered" evidence="5">
    <location>
        <begin position="548"/>
        <end position="573"/>
    </location>
</feature>
<evidence type="ECO:0000256" key="3">
    <source>
        <dbReference type="ARBA" id="ARBA00022989"/>
    </source>
</evidence>
<accession>A0AA40K8Y9</accession>
<dbReference type="InterPro" id="IPR020846">
    <property type="entry name" value="MFS_dom"/>
</dbReference>
<evidence type="ECO:0000259" key="7">
    <source>
        <dbReference type="PROSITE" id="PS50850"/>
    </source>
</evidence>
<feature type="transmembrane region" description="Helical" evidence="6">
    <location>
        <begin position="240"/>
        <end position="259"/>
    </location>
</feature>
<dbReference type="GO" id="GO:0005886">
    <property type="term" value="C:plasma membrane"/>
    <property type="evidence" value="ECO:0007669"/>
    <property type="project" value="TreeGrafter"/>
</dbReference>
<feature type="region of interest" description="Disordered" evidence="5">
    <location>
        <begin position="584"/>
        <end position="603"/>
    </location>
</feature>
<evidence type="ECO:0000256" key="6">
    <source>
        <dbReference type="SAM" id="Phobius"/>
    </source>
</evidence>
<dbReference type="Gene3D" id="1.20.1250.20">
    <property type="entry name" value="MFS general substrate transporter like domains"/>
    <property type="match status" value="1"/>
</dbReference>
<protein>
    <submittedName>
        <fullName evidence="8">Major facilitator superfamily domain-containing protein</fullName>
    </submittedName>
</protein>
<feature type="domain" description="Major facilitator superfamily (MFS) profile" evidence="7">
    <location>
        <begin position="44"/>
        <end position="531"/>
    </location>
</feature>
<feature type="transmembrane region" description="Helical" evidence="6">
    <location>
        <begin position="80"/>
        <end position="98"/>
    </location>
</feature>
<organism evidence="8 9">
    <name type="scientific">Schizothecium vesticola</name>
    <dbReference type="NCBI Taxonomy" id="314040"/>
    <lineage>
        <taxon>Eukaryota</taxon>
        <taxon>Fungi</taxon>
        <taxon>Dikarya</taxon>
        <taxon>Ascomycota</taxon>
        <taxon>Pezizomycotina</taxon>
        <taxon>Sordariomycetes</taxon>
        <taxon>Sordariomycetidae</taxon>
        <taxon>Sordariales</taxon>
        <taxon>Schizotheciaceae</taxon>
        <taxon>Schizothecium</taxon>
    </lineage>
</organism>
<dbReference type="AlphaFoldDB" id="A0AA40K8Y9"/>
<dbReference type="FunFam" id="1.20.1720.10:FF:000018">
    <property type="entry name" value="Putative MFS multidrug transporter"/>
    <property type="match status" value="1"/>
</dbReference>
<feature type="region of interest" description="Disordered" evidence="5">
    <location>
        <begin position="756"/>
        <end position="778"/>
    </location>
</feature>
<evidence type="ECO:0000256" key="2">
    <source>
        <dbReference type="ARBA" id="ARBA00022692"/>
    </source>
</evidence>
<dbReference type="EMBL" id="JAUKUD010000003">
    <property type="protein sequence ID" value="KAK0750150.1"/>
    <property type="molecule type" value="Genomic_DNA"/>
</dbReference>
<feature type="region of interest" description="Disordered" evidence="5">
    <location>
        <begin position="671"/>
        <end position="694"/>
    </location>
</feature>
<dbReference type="InterPro" id="IPR005829">
    <property type="entry name" value="Sugar_transporter_CS"/>
</dbReference>
<feature type="transmembrane region" description="Helical" evidence="6">
    <location>
        <begin position="196"/>
        <end position="219"/>
    </location>
</feature>
<dbReference type="Gene3D" id="1.20.1720.10">
    <property type="entry name" value="Multidrug resistance protein D"/>
    <property type="match status" value="1"/>
</dbReference>
<proteinExistence type="predicted"/>
<feature type="transmembrane region" description="Helical" evidence="6">
    <location>
        <begin position="110"/>
        <end position="129"/>
    </location>
</feature>
<feature type="transmembrane region" description="Helical" evidence="6">
    <location>
        <begin position="306"/>
        <end position="325"/>
    </location>
</feature>
<evidence type="ECO:0000313" key="8">
    <source>
        <dbReference type="EMBL" id="KAK0750150.1"/>
    </source>
</evidence>
<feature type="transmembrane region" description="Helical" evidence="6">
    <location>
        <begin position="42"/>
        <end position="68"/>
    </location>
</feature>
<dbReference type="Pfam" id="PF07690">
    <property type="entry name" value="MFS_1"/>
    <property type="match status" value="1"/>
</dbReference>
<feature type="transmembrane region" description="Helical" evidence="6">
    <location>
        <begin position="396"/>
        <end position="421"/>
    </location>
</feature>
<feature type="transmembrane region" description="Helical" evidence="6">
    <location>
        <begin position="169"/>
        <end position="190"/>
    </location>
</feature>
<feature type="transmembrane region" description="Helical" evidence="6">
    <location>
        <begin position="345"/>
        <end position="364"/>
    </location>
</feature>
<dbReference type="PROSITE" id="PS00216">
    <property type="entry name" value="SUGAR_TRANSPORT_1"/>
    <property type="match status" value="1"/>
</dbReference>
<keyword evidence="3 6" id="KW-1133">Transmembrane helix</keyword>
<feature type="transmembrane region" description="Helical" evidence="6">
    <location>
        <begin position="135"/>
        <end position="157"/>
    </location>
</feature>
<evidence type="ECO:0000256" key="5">
    <source>
        <dbReference type="SAM" id="MobiDB-lite"/>
    </source>
</evidence>
<dbReference type="SUPFAM" id="SSF103473">
    <property type="entry name" value="MFS general substrate transporter"/>
    <property type="match status" value="1"/>
</dbReference>
<keyword evidence="4 6" id="KW-0472">Membrane</keyword>
<evidence type="ECO:0000256" key="1">
    <source>
        <dbReference type="ARBA" id="ARBA00004141"/>
    </source>
</evidence>
<dbReference type="PRINTS" id="PR01036">
    <property type="entry name" value="TCRTETB"/>
</dbReference>
<reference evidence="8" key="1">
    <citation type="submission" date="2023-06" db="EMBL/GenBank/DDBJ databases">
        <title>Genome-scale phylogeny and comparative genomics of the fungal order Sordariales.</title>
        <authorList>
            <consortium name="Lawrence Berkeley National Laboratory"/>
            <person name="Hensen N."/>
            <person name="Bonometti L."/>
            <person name="Westerberg I."/>
            <person name="Brannstrom I.O."/>
            <person name="Guillou S."/>
            <person name="Cros-Aarteil S."/>
            <person name="Calhoun S."/>
            <person name="Haridas S."/>
            <person name="Kuo A."/>
            <person name="Mondo S."/>
            <person name="Pangilinan J."/>
            <person name="Riley R."/>
            <person name="LaButti K."/>
            <person name="Andreopoulos B."/>
            <person name="Lipzen A."/>
            <person name="Chen C."/>
            <person name="Yanf M."/>
            <person name="Daum C."/>
            <person name="Ng V."/>
            <person name="Clum A."/>
            <person name="Steindorff A."/>
            <person name="Ohm R."/>
            <person name="Martin F."/>
            <person name="Silar P."/>
            <person name="Natvig D."/>
            <person name="Lalanne C."/>
            <person name="Gautier V."/>
            <person name="Ament-velasquez S.L."/>
            <person name="Kruys A."/>
            <person name="Hutchinson M.I."/>
            <person name="Powell A.J."/>
            <person name="Barry K."/>
            <person name="Miller A.N."/>
            <person name="Grigoriev I.V."/>
            <person name="Debuchy R."/>
            <person name="Gladieux P."/>
            <person name="Thoren M.H."/>
            <person name="Johannesson H."/>
        </authorList>
    </citation>
    <scope>NUCLEOTIDE SEQUENCE</scope>
    <source>
        <strain evidence="8">SMH3187-1</strain>
    </source>
</reference>